<dbReference type="InterPro" id="IPR029358">
    <property type="entry name" value="CFAP96"/>
</dbReference>
<accession>A0A0A9ZBN3</accession>
<gene>
    <name evidence="7" type="ORF">CM83_98751</name>
</gene>
<dbReference type="Pfam" id="PF15239">
    <property type="entry name" value="CFAP96-like"/>
    <property type="match status" value="1"/>
</dbReference>
<feature type="compositionally biased region" description="Basic and acidic residues" evidence="6">
    <location>
        <begin position="181"/>
        <end position="191"/>
    </location>
</feature>
<protein>
    <recommendedName>
        <fullName evidence="5">Cilia-and flagella-associated protein 96</fullName>
    </recommendedName>
</protein>
<evidence type="ECO:0000256" key="1">
    <source>
        <dbReference type="ARBA" id="ARBA00004300"/>
    </source>
</evidence>
<dbReference type="AlphaFoldDB" id="A0A0A9ZBN3"/>
<evidence type="ECO:0000313" key="8">
    <source>
        <dbReference type="EMBL" id="JAG64653.1"/>
    </source>
</evidence>
<evidence type="ECO:0000313" key="7">
    <source>
        <dbReference type="EMBL" id="JAG41311.1"/>
    </source>
</evidence>
<evidence type="ECO:0000256" key="5">
    <source>
        <dbReference type="ARBA" id="ARBA00035693"/>
    </source>
</evidence>
<comment type="subcellular location">
    <subcellularLocation>
        <location evidence="1">Cytoplasm</location>
        <location evidence="1">Cytoskeleton</location>
        <location evidence="1">Microtubule organizing center</location>
        <location evidence="1">Centrosome</location>
    </subcellularLocation>
</comment>
<dbReference type="EMBL" id="GBHO01002293">
    <property type="protein sequence ID" value="JAG41311.1"/>
    <property type="molecule type" value="Transcribed_RNA"/>
</dbReference>
<evidence type="ECO:0000256" key="6">
    <source>
        <dbReference type="SAM" id="MobiDB-lite"/>
    </source>
</evidence>
<sequence length="331" mass="37772">MPAKQPGPIDYGNFGMHGGRHDLERWGVFAEMMYLHGLGMTAVPLYPEKDKGRQMFPGFPKWKTELQDCYFDHDFKRIFIGEALNSVYKRDAKARLEAKEKFRTPVGITPPPISKLHSTPGDFYGTFGGIVPAFDPRKRKVEGDKDKQDSKKPISTRPGKKGGIGVADITINRFPEWKPEKYDRKMEKKEQATGNRGPFRGGGPSGFFDANPYLTPNPTPTYKKQKEISWIRFGSFFPPKTSTKLDGMKGGCLSKYPEHSADKYYTPDQIEKMRGKQKEKPTGKFIPCGTGKTWPLPSVVNTNVDFRTNAKNYRTMKPYTYTREFLHEIEF</sequence>
<feature type="compositionally biased region" description="Basic and acidic residues" evidence="6">
    <location>
        <begin position="141"/>
        <end position="152"/>
    </location>
</feature>
<dbReference type="PANTHER" id="PTHR31144">
    <property type="entry name" value="UPF0602 PROTEIN C4ORF47"/>
    <property type="match status" value="1"/>
</dbReference>
<reference evidence="8" key="3">
    <citation type="submission" date="2014-09" db="EMBL/GenBank/DDBJ databases">
        <authorList>
            <person name="Magalhaes I.L.F."/>
            <person name="Oliveira U."/>
            <person name="Santos F.R."/>
            <person name="Vidigal T.H.D.A."/>
            <person name="Brescovit A.D."/>
            <person name="Santos A.J."/>
        </authorList>
    </citation>
    <scope>NUCLEOTIDE SEQUENCE</scope>
</reference>
<organism evidence="7">
    <name type="scientific">Lygus hesperus</name>
    <name type="common">Western plant bug</name>
    <dbReference type="NCBI Taxonomy" id="30085"/>
    <lineage>
        <taxon>Eukaryota</taxon>
        <taxon>Metazoa</taxon>
        <taxon>Ecdysozoa</taxon>
        <taxon>Arthropoda</taxon>
        <taxon>Hexapoda</taxon>
        <taxon>Insecta</taxon>
        <taxon>Pterygota</taxon>
        <taxon>Neoptera</taxon>
        <taxon>Paraneoptera</taxon>
        <taxon>Hemiptera</taxon>
        <taxon>Heteroptera</taxon>
        <taxon>Panheteroptera</taxon>
        <taxon>Cimicomorpha</taxon>
        <taxon>Miridae</taxon>
        <taxon>Mirini</taxon>
        <taxon>Lygus</taxon>
    </lineage>
</organism>
<keyword evidence="2" id="KW-0963">Cytoplasm</keyword>
<evidence type="ECO:0000256" key="3">
    <source>
        <dbReference type="ARBA" id="ARBA00023212"/>
    </source>
</evidence>
<keyword evidence="3" id="KW-0206">Cytoskeleton</keyword>
<comment type="similarity">
    <text evidence="4">Belongs to the CFAP96 family.</text>
</comment>
<feature type="region of interest" description="Disordered" evidence="6">
    <location>
        <begin position="181"/>
        <end position="207"/>
    </location>
</feature>
<feature type="region of interest" description="Disordered" evidence="6">
    <location>
        <begin position="135"/>
        <end position="165"/>
    </location>
</feature>
<evidence type="ECO:0000256" key="2">
    <source>
        <dbReference type="ARBA" id="ARBA00022490"/>
    </source>
</evidence>
<proteinExistence type="inferred from homology"/>
<reference evidence="7" key="2">
    <citation type="submission" date="2014-07" db="EMBL/GenBank/DDBJ databases">
        <authorList>
            <person name="Hull J."/>
        </authorList>
    </citation>
    <scope>NUCLEOTIDE SEQUENCE</scope>
</reference>
<evidence type="ECO:0000256" key="4">
    <source>
        <dbReference type="ARBA" id="ARBA00035656"/>
    </source>
</evidence>
<dbReference type="PANTHER" id="PTHR31144:SF1">
    <property type="entry name" value="UPF0602 PROTEIN C4ORF47"/>
    <property type="match status" value="1"/>
</dbReference>
<reference evidence="7" key="1">
    <citation type="journal article" date="2014" name="PLoS ONE">
        <title>Transcriptome-Based Identification of ABC Transporters in the Western Tarnished Plant Bug Lygus hesperus.</title>
        <authorList>
            <person name="Hull J.J."/>
            <person name="Chaney K."/>
            <person name="Geib S.M."/>
            <person name="Fabrick J.A."/>
            <person name="Brent C.S."/>
            <person name="Walsh D."/>
            <person name="Lavine L.C."/>
        </authorList>
    </citation>
    <scope>NUCLEOTIDE SEQUENCE</scope>
</reference>
<name>A0A0A9ZBN3_LYGHE</name>
<dbReference type="GO" id="GO:0005813">
    <property type="term" value="C:centrosome"/>
    <property type="evidence" value="ECO:0007669"/>
    <property type="project" value="UniProtKB-SubCell"/>
</dbReference>
<dbReference type="EMBL" id="GBRD01001168">
    <property type="protein sequence ID" value="JAG64653.1"/>
    <property type="molecule type" value="Transcribed_RNA"/>
</dbReference>
<dbReference type="GO" id="GO:0005881">
    <property type="term" value="C:cytoplasmic microtubule"/>
    <property type="evidence" value="ECO:0007669"/>
    <property type="project" value="TreeGrafter"/>
</dbReference>